<name>A0A3D9KZT0_MARFU</name>
<accession>A0A3D9KZT0</accession>
<dbReference type="OrthoDB" id="9798990at2"/>
<gene>
    <name evidence="2" type="ORF">C7460_12228</name>
</gene>
<dbReference type="PANTHER" id="PTHR36173:SF2">
    <property type="entry name" value="RIBONUCLEASE VAPC16"/>
    <property type="match status" value="1"/>
</dbReference>
<evidence type="ECO:0000313" key="2">
    <source>
        <dbReference type="EMBL" id="RED94087.1"/>
    </source>
</evidence>
<dbReference type="InterPro" id="IPR002716">
    <property type="entry name" value="PIN_dom"/>
</dbReference>
<dbReference type="AlphaFoldDB" id="A0A3D9KZT0"/>
<dbReference type="PANTHER" id="PTHR36173">
    <property type="entry name" value="RIBONUCLEASE VAPC16-RELATED"/>
    <property type="match status" value="1"/>
</dbReference>
<protein>
    <submittedName>
        <fullName evidence="2">PIN domain nuclease of toxin-antitoxin system</fullName>
    </submittedName>
</protein>
<comment type="caution">
    <text evidence="2">The sequence shown here is derived from an EMBL/GenBank/DDBJ whole genome shotgun (WGS) entry which is preliminary data.</text>
</comment>
<dbReference type="Pfam" id="PF01850">
    <property type="entry name" value="PIN"/>
    <property type="match status" value="1"/>
</dbReference>
<sequence length="112" mass="13037">MNFLLDTHIILWWLAAAPELSESEKQLIENRQHRILISAASLWEINIKTAIGKLKIAPEYVEILREDGFEMLEINWFHTQKILDLPTIHNDPFDRMLIAQAITENANQGQMD</sequence>
<dbReference type="Proteomes" id="UP000256779">
    <property type="component" value="Unassembled WGS sequence"/>
</dbReference>
<organism evidence="2 3">
    <name type="scientific">Marinoscillum furvescens DSM 4134</name>
    <dbReference type="NCBI Taxonomy" id="1122208"/>
    <lineage>
        <taxon>Bacteria</taxon>
        <taxon>Pseudomonadati</taxon>
        <taxon>Bacteroidota</taxon>
        <taxon>Cytophagia</taxon>
        <taxon>Cytophagales</taxon>
        <taxon>Reichenbachiellaceae</taxon>
        <taxon>Marinoscillum</taxon>
    </lineage>
</organism>
<dbReference type="CDD" id="cd09872">
    <property type="entry name" value="PIN_Sll0205-like"/>
    <property type="match status" value="1"/>
</dbReference>
<dbReference type="InterPro" id="IPR029060">
    <property type="entry name" value="PIN-like_dom_sf"/>
</dbReference>
<dbReference type="InterPro" id="IPR041705">
    <property type="entry name" value="PIN_Sll0205"/>
</dbReference>
<proteinExistence type="predicted"/>
<dbReference type="InterPro" id="IPR052919">
    <property type="entry name" value="TA_system_RNase"/>
</dbReference>
<evidence type="ECO:0000313" key="3">
    <source>
        <dbReference type="Proteomes" id="UP000256779"/>
    </source>
</evidence>
<dbReference type="Gene3D" id="3.40.50.1010">
    <property type="entry name" value="5'-nuclease"/>
    <property type="match status" value="1"/>
</dbReference>
<reference evidence="2 3" key="1">
    <citation type="submission" date="2018-07" db="EMBL/GenBank/DDBJ databases">
        <title>Genomic Encyclopedia of Type Strains, Phase IV (KMG-IV): sequencing the most valuable type-strain genomes for metagenomic binning, comparative biology and taxonomic classification.</title>
        <authorList>
            <person name="Goeker M."/>
        </authorList>
    </citation>
    <scope>NUCLEOTIDE SEQUENCE [LARGE SCALE GENOMIC DNA]</scope>
    <source>
        <strain evidence="2 3">DSM 4134</strain>
    </source>
</reference>
<dbReference type="RefSeq" id="WP_115869690.1">
    <property type="nucleotide sequence ID" value="NZ_QREG01000022.1"/>
</dbReference>
<evidence type="ECO:0000259" key="1">
    <source>
        <dbReference type="Pfam" id="PF01850"/>
    </source>
</evidence>
<dbReference type="EMBL" id="QREG01000022">
    <property type="protein sequence ID" value="RED94087.1"/>
    <property type="molecule type" value="Genomic_DNA"/>
</dbReference>
<dbReference type="SUPFAM" id="SSF88723">
    <property type="entry name" value="PIN domain-like"/>
    <property type="match status" value="1"/>
</dbReference>
<keyword evidence="3" id="KW-1185">Reference proteome</keyword>
<feature type="domain" description="PIN" evidence="1">
    <location>
        <begin position="4"/>
        <end position="106"/>
    </location>
</feature>